<evidence type="ECO:0000313" key="1">
    <source>
        <dbReference type="EMBL" id="RQO99658.1"/>
    </source>
</evidence>
<dbReference type="AlphaFoldDB" id="A0A3N7HHL5"/>
<keyword evidence="2" id="KW-1185">Reference proteome</keyword>
<accession>A0A3N7HHL5</accession>
<dbReference type="SMR" id="A0A3N7HHL5"/>
<organism evidence="1 2">
    <name type="scientific">Populus trichocarpa</name>
    <name type="common">Western balsam poplar</name>
    <name type="synonym">Populus balsamifera subsp. trichocarpa</name>
    <dbReference type="NCBI Taxonomy" id="3694"/>
    <lineage>
        <taxon>Eukaryota</taxon>
        <taxon>Viridiplantae</taxon>
        <taxon>Streptophyta</taxon>
        <taxon>Embryophyta</taxon>
        <taxon>Tracheophyta</taxon>
        <taxon>Spermatophyta</taxon>
        <taxon>Magnoliopsida</taxon>
        <taxon>eudicotyledons</taxon>
        <taxon>Gunneridae</taxon>
        <taxon>Pentapetalae</taxon>
        <taxon>rosids</taxon>
        <taxon>fabids</taxon>
        <taxon>Malpighiales</taxon>
        <taxon>Salicaceae</taxon>
        <taxon>Saliceae</taxon>
        <taxon>Populus</taxon>
    </lineage>
</organism>
<proteinExistence type="predicted"/>
<name>A0A3N7HHL5_POPTR</name>
<protein>
    <submittedName>
        <fullName evidence="1">Uncharacterized protein</fullName>
    </submittedName>
</protein>
<evidence type="ECO:0000313" key="2">
    <source>
        <dbReference type="Proteomes" id="UP000006729"/>
    </source>
</evidence>
<dbReference type="Gramene" id="Potri.014G035950.1.v4.1">
    <property type="protein sequence ID" value="Potri.014G035950.1.v4.1"/>
    <property type="gene ID" value="Potri.014G035950.v4.1"/>
</dbReference>
<gene>
    <name evidence="1" type="ORF">POPTR_014G035950</name>
</gene>
<dbReference type="Proteomes" id="UP000006729">
    <property type="component" value="Chromosome 14"/>
</dbReference>
<reference evidence="1 2" key="1">
    <citation type="journal article" date="2006" name="Science">
        <title>The genome of black cottonwood, Populus trichocarpa (Torr. &amp; Gray).</title>
        <authorList>
            <person name="Tuskan G.A."/>
            <person name="Difazio S."/>
            <person name="Jansson S."/>
            <person name="Bohlmann J."/>
            <person name="Grigoriev I."/>
            <person name="Hellsten U."/>
            <person name="Putnam N."/>
            <person name="Ralph S."/>
            <person name="Rombauts S."/>
            <person name="Salamov A."/>
            <person name="Schein J."/>
            <person name="Sterck L."/>
            <person name="Aerts A."/>
            <person name="Bhalerao R.R."/>
            <person name="Bhalerao R.P."/>
            <person name="Blaudez D."/>
            <person name="Boerjan W."/>
            <person name="Brun A."/>
            <person name="Brunner A."/>
            <person name="Busov V."/>
            <person name="Campbell M."/>
            <person name="Carlson J."/>
            <person name="Chalot M."/>
            <person name="Chapman J."/>
            <person name="Chen G.L."/>
            <person name="Cooper D."/>
            <person name="Coutinho P.M."/>
            <person name="Couturier J."/>
            <person name="Covert S."/>
            <person name="Cronk Q."/>
            <person name="Cunningham R."/>
            <person name="Davis J."/>
            <person name="Degroeve S."/>
            <person name="Dejardin A."/>
            <person name="Depamphilis C."/>
            <person name="Detter J."/>
            <person name="Dirks B."/>
            <person name="Dubchak I."/>
            <person name="Duplessis S."/>
            <person name="Ehlting J."/>
            <person name="Ellis B."/>
            <person name="Gendler K."/>
            <person name="Goodstein D."/>
            <person name="Gribskov M."/>
            <person name="Grimwood J."/>
            <person name="Groover A."/>
            <person name="Gunter L."/>
            <person name="Hamberger B."/>
            <person name="Heinze B."/>
            <person name="Helariutta Y."/>
            <person name="Henrissat B."/>
            <person name="Holligan D."/>
            <person name="Holt R."/>
            <person name="Huang W."/>
            <person name="Islam-Faridi N."/>
            <person name="Jones S."/>
            <person name="Jones-Rhoades M."/>
            <person name="Jorgensen R."/>
            <person name="Joshi C."/>
            <person name="Kangasjarvi J."/>
            <person name="Karlsson J."/>
            <person name="Kelleher C."/>
            <person name="Kirkpatrick R."/>
            <person name="Kirst M."/>
            <person name="Kohler A."/>
            <person name="Kalluri U."/>
            <person name="Larimer F."/>
            <person name="Leebens-Mack J."/>
            <person name="Leple J.C."/>
            <person name="Locascio P."/>
            <person name="Lou Y."/>
            <person name="Lucas S."/>
            <person name="Martin F."/>
            <person name="Montanini B."/>
            <person name="Napoli C."/>
            <person name="Nelson D.R."/>
            <person name="Nelson C."/>
            <person name="Nieminen K."/>
            <person name="Nilsson O."/>
            <person name="Pereda V."/>
            <person name="Peter G."/>
            <person name="Philippe R."/>
            <person name="Pilate G."/>
            <person name="Poliakov A."/>
            <person name="Razumovskaya J."/>
            <person name="Richardson P."/>
            <person name="Rinaldi C."/>
            <person name="Ritland K."/>
            <person name="Rouze P."/>
            <person name="Ryaboy D."/>
            <person name="Schmutz J."/>
            <person name="Schrader J."/>
            <person name="Segerman B."/>
            <person name="Shin H."/>
            <person name="Siddiqui A."/>
            <person name="Sterky F."/>
            <person name="Terry A."/>
            <person name="Tsai C.J."/>
            <person name="Uberbacher E."/>
            <person name="Unneberg P."/>
            <person name="Vahala J."/>
            <person name="Wall K."/>
            <person name="Wessler S."/>
            <person name="Yang G."/>
            <person name="Yin T."/>
            <person name="Douglas C."/>
            <person name="Marra M."/>
            <person name="Sandberg G."/>
            <person name="Van de Peer Y."/>
            <person name="Rokhsar D."/>
        </authorList>
    </citation>
    <scope>NUCLEOTIDE SEQUENCE [LARGE SCALE GENOMIC DNA]</scope>
    <source>
        <strain evidence="2">cv. Nisqually</strain>
    </source>
</reference>
<dbReference type="InParanoid" id="A0A3N7HHL5"/>
<sequence>MIWSLVSLLRCNSLMKKQRSKTDTQAKPGAKLRCGEGEQLPPLIFRTSPISEPKSRYSYKDEILSLK</sequence>
<dbReference type="EMBL" id="CM009303">
    <property type="protein sequence ID" value="RQO99658.1"/>
    <property type="molecule type" value="Genomic_DNA"/>
</dbReference>